<dbReference type="EMBL" id="JROO01000033">
    <property type="protein sequence ID" value="KIH97702.1"/>
    <property type="molecule type" value="Genomic_DNA"/>
</dbReference>
<dbReference type="SUPFAM" id="SSF56601">
    <property type="entry name" value="beta-lactamase/transpeptidase-like"/>
    <property type="match status" value="1"/>
</dbReference>
<evidence type="ECO:0000313" key="6">
    <source>
        <dbReference type="Proteomes" id="UP000031675"/>
    </source>
</evidence>
<feature type="transmembrane region" description="Helical" evidence="2">
    <location>
        <begin position="581"/>
        <end position="604"/>
    </location>
</feature>
<evidence type="ECO:0000259" key="4">
    <source>
        <dbReference type="Pfam" id="PF00144"/>
    </source>
</evidence>
<dbReference type="InterPro" id="IPR001466">
    <property type="entry name" value="Beta-lactam-related"/>
</dbReference>
<evidence type="ECO:0000256" key="3">
    <source>
        <dbReference type="SAM" id="SignalP"/>
    </source>
</evidence>
<evidence type="ECO:0000313" key="5">
    <source>
        <dbReference type="EMBL" id="KIH97702.1"/>
    </source>
</evidence>
<accession>A0A0C2JLJ6</accession>
<keyword evidence="3" id="KW-0732">Signal</keyword>
<keyword evidence="2" id="KW-0472">Membrane</keyword>
<dbReference type="Pfam" id="PF00144">
    <property type="entry name" value="Beta-lactamase"/>
    <property type="match status" value="1"/>
</dbReference>
<organism evidence="5 6">
    <name type="scientific">Streptomonospora alba</name>
    <dbReference type="NCBI Taxonomy" id="183763"/>
    <lineage>
        <taxon>Bacteria</taxon>
        <taxon>Bacillati</taxon>
        <taxon>Actinomycetota</taxon>
        <taxon>Actinomycetes</taxon>
        <taxon>Streptosporangiales</taxon>
        <taxon>Nocardiopsidaceae</taxon>
        <taxon>Streptomonospora</taxon>
    </lineage>
</organism>
<feature type="transmembrane region" description="Helical" evidence="2">
    <location>
        <begin position="610"/>
        <end position="633"/>
    </location>
</feature>
<feature type="compositionally biased region" description="Polar residues" evidence="1">
    <location>
        <begin position="39"/>
        <end position="54"/>
    </location>
</feature>
<dbReference type="InterPro" id="IPR050491">
    <property type="entry name" value="AmpC-like"/>
</dbReference>
<dbReference type="STRING" id="183763.LP52_17825"/>
<dbReference type="AlphaFoldDB" id="A0A0C2JLJ6"/>
<feature type="signal peptide" evidence="3">
    <location>
        <begin position="1"/>
        <end position="30"/>
    </location>
</feature>
<keyword evidence="2" id="KW-0812">Transmembrane</keyword>
<dbReference type="Proteomes" id="UP000031675">
    <property type="component" value="Unassembled WGS sequence"/>
</dbReference>
<proteinExistence type="predicted"/>
<dbReference type="InterPro" id="IPR012338">
    <property type="entry name" value="Beta-lactam/transpept-like"/>
</dbReference>
<keyword evidence="2" id="KW-1133">Transmembrane helix</keyword>
<reference evidence="6" key="1">
    <citation type="journal article" date="2015" name="Chem. Biol.">
        <title>Structure, bioactivity, and resistance mechanism of streptomonomicin, an unusual lasso Peptide from an understudied halophilic actinomycete.</title>
        <authorList>
            <person name="Metelev M."/>
            <person name="Tietz J.I."/>
            <person name="Melby J.O."/>
            <person name="Blair P.M."/>
            <person name="Zhu L."/>
            <person name="Livnat I."/>
            <person name="Severinov K."/>
            <person name="Mitchell D.A."/>
        </authorList>
    </citation>
    <scope>NUCLEOTIDE SEQUENCE [LARGE SCALE GENOMIC DNA]</scope>
    <source>
        <strain evidence="6">YIM 90003</strain>
    </source>
</reference>
<feature type="domain" description="Beta-lactamase-related" evidence="4">
    <location>
        <begin position="73"/>
        <end position="395"/>
    </location>
</feature>
<feature type="chain" id="PRO_5038970616" evidence="3">
    <location>
        <begin position="31"/>
        <end position="674"/>
    </location>
</feature>
<feature type="transmembrane region" description="Helical" evidence="2">
    <location>
        <begin position="645"/>
        <end position="668"/>
    </location>
</feature>
<feature type="region of interest" description="Disordered" evidence="1">
    <location>
        <begin position="36"/>
        <end position="59"/>
    </location>
</feature>
<keyword evidence="6" id="KW-1185">Reference proteome</keyword>
<sequence>MPPVGPSRPRRGSRAPLAAVVAATAVAVLAGGCAGAASETDQVPSRSSAPSSPGTAGLTKQDLDAWLDGRMPTALEETGIPGAAVAVVHDGELLSARGYGYADTGAGGDEPVPVDPERTLFRTGSVSKLFTATAVMQLVEEGEVDLDTDVHEYIDFTIPTSFDEPVTMRHLLSHTPGFEERVSGMILPQGTETDLRKRLATDPPEQVFEPGTVPAYSNYGNALAGYIVERVSGVPFEKYLQQNVLEPAGMDSSTFAQPLPDSLEGRLAGGYAADGTAPAGPFEVVSDVPAGALTAPATDMAQFMLAHLNDAGTGPSALLDPETLERMHEPALGEESLGNLAAGPRMALGFFREDRNGHRIVGHGGDTTYFHSHMQIYPDEDTGIFVSVNGGGQEAVDSLNLREQLTSGFADRYFPASDEQEADSSVEPTAAEHAAMAEGTYEDTRSMYSTFLYAANLMNPQTEVTAQEDGTILVTPGPSTFEPTVYEEIEPWVWREVGGQRILTMREQGGRVEAIGYGVAFTKLRLDPTRQASVALPVLGASVFLLVAAVVSWPVGAVARWRTSQPKRGRSGRVARTLTRVGVGGALAALGSWAVNILLVMQFVPVPDYVLYGTAAAQWLGVAAIAPAAVVVIDEIRRSSGWKRYLGSTLVLLALIGVASFSAAFGLLSFDMTY</sequence>
<dbReference type="Gene3D" id="3.40.710.10">
    <property type="entry name" value="DD-peptidase/beta-lactamase superfamily"/>
    <property type="match status" value="1"/>
</dbReference>
<feature type="transmembrane region" description="Helical" evidence="2">
    <location>
        <begin position="534"/>
        <end position="561"/>
    </location>
</feature>
<evidence type="ECO:0000256" key="1">
    <source>
        <dbReference type="SAM" id="MobiDB-lite"/>
    </source>
</evidence>
<name>A0A0C2JLJ6_9ACTN</name>
<dbReference type="PANTHER" id="PTHR46825:SF9">
    <property type="entry name" value="BETA-LACTAMASE-RELATED DOMAIN-CONTAINING PROTEIN"/>
    <property type="match status" value="1"/>
</dbReference>
<comment type="caution">
    <text evidence="5">The sequence shown here is derived from an EMBL/GenBank/DDBJ whole genome shotgun (WGS) entry which is preliminary data.</text>
</comment>
<dbReference type="PANTHER" id="PTHR46825">
    <property type="entry name" value="D-ALANYL-D-ALANINE-CARBOXYPEPTIDASE/ENDOPEPTIDASE AMPH"/>
    <property type="match status" value="1"/>
</dbReference>
<gene>
    <name evidence="5" type="ORF">LP52_17825</name>
</gene>
<protein>
    <submittedName>
        <fullName evidence="5">Beta-lactamase</fullName>
    </submittedName>
</protein>
<evidence type="ECO:0000256" key="2">
    <source>
        <dbReference type="SAM" id="Phobius"/>
    </source>
</evidence>